<accession>A0ACC2ZUM9</accession>
<reference evidence="1" key="1">
    <citation type="submission" date="2022-10" db="EMBL/GenBank/DDBJ databases">
        <title>Culturing micro-colonial fungi from biological soil crusts in the Mojave desert and describing Neophaeococcomyces mojavensis, and introducing the new genera and species Taxawa tesnikishii.</title>
        <authorList>
            <person name="Kurbessoian T."/>
            <person name="Stajich J.E."/>
        </authorList>
    </citation>
    <scope>NUCLEOTIDE SEQUENCE</scope>
    <source>
        <strain evidence="1">JES_112</strain>
    </source>
</reference>
<dbReference type="Proteomes" id="UP001172386">
    <property type="component" value="Unassembled WGS sequence"/>
</dbReference>
<evidence type="ECO:0000313" key="1">
    <source>
        <dbReference type="EMBL" id="KAJ9651377.1"/>
    </source>
</evidence>
<keyword evidence="2" id="KW-1185">Reference proteome</keyword>
<organism evidence="1 2">
    <name type="scientific">Neophaeococcomyces mojaviensis</name>
    <dbReference type="NCBI Taxonomy" id="3383035"/>
    <lineage>
        <taxon>Eukaryota</taxon>
        <taxon>Fungi</taxon>
        <taxon>Dikarya</taxon>
        <taxon>Ascomycota</taxon>
        <taxon>Pezizomycotina</taxon>
        <taxon>Eurotiomycetes</taxon>
        <taxon>Chaetothyriomycetidae</taxon>
        <taxon>Chaetothyriales</taxon>
        <taxon>Chaetothyriales incertae sedis</taxon>
        <taxon>Neophaeococcomyces</taxon>
    </lineage>
</organism>
<protein>
    <submittedName>
        <fullName evidence="1">Uncharacterized protein</fullName>
    </submittedName>
</protein>
<proteinExistence type="predicted"/>
<dbReference type="EMBL" id="JAPDRQ010000261">
    <property type="protein sequence ID" value="KAJ9651377.1"/>
    <property type="molecule type" value="Genomic_DNA"/>
</dbReference>
<gene>
    <name evidence="1" type="ORF">H2198_009351</name>
</gene>
<comment type="caution">
    <text evidence="1">The sequence shown here is derived from an EMBL/GenBank/DDBJ whole genome shotgun (WGS) entry which is preliminary data.</text>
</comment>
<evidence type="ECO:0000313" key="2">
    <source>
        <dbReference type="Proteomes" id="UP001172386"/>
    </source>
</evidence>
<sequence length="446" mass="50160">MVNTLNPPAEVIASWPAPNYVDPDTRGSGLLVLSIFLMVLGFATISLRTYSRVLITRAFGADDGLIICSYLFSVSLSSLVIVGNLDYYSGRHVWDVPPATFIPHRKNIWWSELIYVFAACTVKISVLLFYRRLSVSFTRTFLWATWVGISINIVYMIAFVLALLLICRPLDAYWNSFNPLWVKTHKYSCGAENFSLPFSAGISVLTDLYATIVPMILILSMKKSIKEKAALYSLFSFGFIVVFFGIMRTVYSYRILNVTYDFTHTLYTCWIWTQLELYTALLAASAPALRPLFRHAIFLMRSDKDSRPSFIPHHAHHHSRAVDERTSAIGSNAQNSRNSAAVTSAKPMVVSHHGENPFEMAENIESASRTASSEIFDRDEQRSHSWLSNDRTFVNVQTPTQEKHVSTSTTVPLTPRSPASPLRASQHIRRRSANLDSSHAAMLASP</sequence>
<name>A0ACC2ZUM9_9EURO</name>